<evidence type="ECO:0000256" key="3">
    <source>
        <dbReference type="ARBA" id="ARBA00023239"/>
    </source>
</evidence>
<dbReference type="SUPFAM" id="SSF51182">
    <property type="entry name" value="RmlC-like cupins"/>
    <property type="match status" value="1"/>
</dbReference>
<dbReference type="PANTHER" id="PTHR21221:SF1">
    <property type="entry name" value="UREIDOGLYCOLATE LYASE"/>
    <property type="match status" value="1"/>
</dbReference>
<proteinExistence type="predicted"/>
<dbReference type="Pfam" id="PF04115">
    <property type="entry name" value="Ureidogly_lyase"/>
    <property type="match status" value="1"/>
</dbReference>
<dbReference type="InterPro" id="IPR007247">
    <property type="entry name" value="Ureidogly_lyase"/>
</dbReference>
<accession>A0A4Q1HQE9</accession>
<dbReference type="Gene3D" id="2.60.120.480">
    <property type="entry name" value="Ureidoglycolate hydrolase"/>
    <property type="match status" value="1"/>
</dbReference>
<evidence type="ECO:0000256" key="2">
    <source>
        <dbReference type="ARBA" id="ARBA00022631"/>
    </source>
</evidence>
<comment type="caution">
    <text evidence="5">The sequence shown here is derived from an EMBL/GenBank/DDBJ whole genome shotgun (WGS) entry which is preliminary data.</text>
</comment>
<reference evidence="5 6" key="1">
    <citation type="journal article" date="2017" name="Int. J. Syst. Evol. Microbiol.">
        <title>Achromobacter aloeverae sp. nov., isolated from the root of Aloe vera (L.) Burm.f.</title>
        <authorList>
            <person name="Kuncharoen N."/>
            <person name="Muramatsu Y."/>
            <person name="Shibata C."/>
            <person name="Kamakura Y."/>
            <person name="Nakagawa Y."/>
            <person name="Tanasupawat S."/>
        </authorList>
    </citation>
    <scope>NUCLEOTIDE SEQUENCE [LARGE SCALE GENOMIC DNA]</scope>
    <source>
        <strain evidence="5 6">AVA-1</strain>
    </source>
</reference>
<evidence type="ECO:0000256" key="1">
    <source>
        <dbReference type="ARBA" id="ARBA00011738"/>
    </source>
</evidence>
<evidence type="ECO:0000313" key="5">
    <source>
        <dbReference type="EMBL" id="RXN93314.1"/>
    </source>
</evidence>
<comment type="subunit">
    <text evidence="1">Homodimer.</text>
</comment>
<comment type="catalytic activity">
    <reaction evidence="4">
        <text>(S)-ureidoglycolate = urea + glyoxylate</text>
        <dbReference type="Rhea" id="RHEA:11304"/>
        <dbReference type="ChEBI" id="CHEBI:16199"/>
        <dbReference type="ChEBI" id="CHEBI:36655"/>
        <dbReference type="ChEBI" id="CHEBI:57296"/>
        <dbReference type="EC" id="4.3.2.3"/>
    </reaction>
</comment>
<dbReference type="Proteomes" id="UP000290849">
    <property type="component" value="Unassembled WGS sequence"/>
</dbReference>
<name>A0A4Q1HQE9_9BURK</name>
<evidence type="ECO:0000256" key="4">
    <source>
        <dbReference type="ARBA" id="ARBA00047684"/>
    </source>
</evidence>
<gene>
    <name evidence="5" type="ORF">C7R54_06360</name>
</gene>
<dbReference type="GO" id="GO:0050385">
    <property type="term" value="F:ureidoglycolate lyase activity"/>
    <property type="evidence" value="ECO:0007669"/>
    <property type="project" value="UniProtKB-EC"/>
</dbReference>
<keyword evidence="3 5" id="KW-0456">Lyase</keyword>
<keyword evidence="2" id="KW-0659">Purine metabolism</keyword>
<dbReference type="CDD" id="cd20298">
    <property type="entry name" value="cupin_UAH"/>
    <property type="match status" value="1"/>
</dbReference>
<evidence type="ECO:0000313" key="6">
    <source>
        <dbReference type="Proteomes" id="UP000290849"/>
    </source>
</evidence>
<dbReference type="GO" id="GO:0000256">
    <property type="term" value="P:allantoin catabolic process"/>
    <property type="evidence" value="ECO:0007669"/>
    <property type="project" value="InterPro"/>
</dbReference>
<protein>
    <submittedName>
        <fullName evidence="5">Ureidoglycolate lyase</fullName>
    </submittedName>
</protein>
<organism evidence="5 6">
    <name type="scientific">Achromobacter aloeverae</name>
    <dbReference type="NCBI Taxonomy" id="1750518"/>
    <lineage>
        <taxon>Bacteria</taxon>
        <taxon>Pseudomonadati</taxon>
        <taxon>Pseudomonadota</taxon>
        <taxon>Betaproteobacteria</taxon>
        <taxon>Burkholderiales</taxon>
        <taxon>Alcaligenaceae</taxon>
        <taxon>Achromobacter</taxon>
    </lineage>
</organism>
<dbReference type="InterPro" id="IPR024060">
    <property type="entry name" value="Ureidoglycolate_lyase_dom_sf"/>
</dbReference>
<dbReference type="EMBL" id="PYAL01000001">
    <property type="protein sequence ID" value="RXN93314.1"/>
    <property type="molecule type" value="Genomic_DNA"/>
</dbReference>
<dbReference type="GO" id="GO:0006144">
    <property type="term" value="P:purine nucleobase metabolic process"/>
    <property type="evidence" value="ECO:0007669"/>
    <property type="project" value="UniProtKB-KW"/>
</dbReference>
<dbReference type="AlphaFoldDB" id="A0A4Q1HQE9"/>
<dbReference type="PANTHER" id="PTHR21221">
    <property type="entry name" value="UREIDOGLYCOLATE HYDROLASE"/>
    <property type="match status" value="1"/>
</dbReference>
<keyword evidence="6" id="KW-1185">Reference proteome</keyword>
<dbReference type="InterPro" id="IPR047233">
    <property type="entry name" value="UAH_cupin"/>
</dbReference>
<dbReference type="GO" id="GO:0004848">
    <property type="term" value="F:ureidoglycolate hydrolase activity"/>
    <property type="evidence" value="ECO:0007669"/>
    <property type="project" value="InterPro"/>
</dbReference>
<dbReference type="InterPro" id="IPR011051">
    <property type="entry name" value="RmlC_Cupin_sf"/>
</dbReference>
<sequence length="173" mass="19180">MEPRNNTETRMYKQLAAEALTSSGFAQFGEVLENRGETRRRDFSLQFACANNPRLWVNRIDACSPDGVLVGEMERHPNSAQTFVPMRAGRCLVVVAMSDERGNLDGASVRAFITDGAQGVTYRPNVWHYSFTSIDGPNEVVVIMGHSGQQTDTVLRTVSEPVRVSWPGSKDDD</sequence>